<dbReference type="GO" id="GO:0003917">
    <property type="term" value="F:DNA topoisomerase type I (single strand cut, ATP-independent) activity"/>
    <property type="evidence" value="ECO:0007669"/>
    <property type="project" value="UniProtKB-EC"/>
</dbReference>
<evidence type="ECO:0000256" key="9">
    <source>
        <dbReference type="ARBA" id="ARBA00031985"/>
    </source>
</evidence>
<dbReference type="PANTHER" id="PTHR11390">
    <property type="entry name" value="PROKARYOTIC DNA TOPOISOMERASE"/>
    <property type="match status" value="1"/>
</dbReference>
<dbReference type="PROSITE" id="PS52039">
    <property type="entry name" value="TOPO_IA_2"/>
    <property type="match status" value="1"/>
</dbReference>
<evidence type="ECO:0000256" key="5">
    <source>
        <dbReference type="ARBA" id="ARBA00023029"/>
    </source>
</evidence>
<dbReference type="CDD" id="cd03362">
    <property type="entry name" value="TOPRIM_TopoIA_TopoIII"/>
    <property type="match status" value="1"/>
</dbReference>
<dbReference type="PRINTS" id="PR00417">
    <property type="entry name" value="PRTPISMRASEI"/>
</dbReference>
<dbReference type="GO" id="GO:0006310">
    <property type="term" value="P:DNA recombination"/>
    <property type="evidence" value="ECO:0007669"/>
    <property type="project" value="TreeGrafter"/>
</dbReference>
<accession>A0A0P0KSW1</accession>
<keyword evidence="6" id="KW-0238">DNA-binding</keyword>
<evidence type="ECO:0000313" key="13">
    <source>
        <dbReference type="EMBL" id="ALK43896.1"/>
    </source>
</evidence>
<dbReference type="InterPro" id="IPR013826">
    <property type="entry name" value="Topo_IA_cen_sub3"/>
</dbReference>
<feature type="domain" description="Topo IA-type catalytic" evidence="12">
    <location>
        <begin position="153"/>
        <end position="612"/>
    </location>
</feature>
<evidence type="ECO:0000256" key="11">
    <source>
        <dbReference type="ARBA" id="ARBA00032877"/>
    </source>
</evidence>
<evidence type="ECO:0000256" key="8">
    <source>
        <dbReference type="ARBA" id="ARBA00030003"/>
    </source>
</evidence>
<dbReference type="InterPro" id="IPR013497">
    <property type="entry name" value="Topo_IA_cen"/>
</dbReference>
<dbReference type="InterPro" id="IPR003601">
    <property type="entry name" value="Topo_IA_2"/>
</dbReference>
<dbReference type="InterPro" id="IPR000380">
    <property type="entry name" value="Topo_IA"/>
</dbReference>
<dbReference type="GO" id="GO:0006281">
    <property type="term" value="P:DNA repair"/>
    <property type="evidence" value="ECO:0007669"/>
    <property type="project" value="TreeGrafter"/>
</dbReference>
<keyword evidence="13" id="KW-0614">Plasmid</keyword>
<keyword evidence="4" id="KW-0479">Metal-binding</keyword>
<dbReference type="InterPro" id="IPR005738">
    <property type="entry name" value="TopoIII"/>
</dbReference>
<dbReference type="SMART" id="SM00436">
    <property type="entry name" value="TOP1Bc"/>
    <property type="match status" value="1"/>
</dbReference>
<dbReference type="Pfam" id="PF01131">
    <property type="entry name" value="Topoisom_bac"/>
    <property type="match status" value="1"/>
</dbReference>
<sequence>MVTNMRLFIAEKPQIGKDIANALGHAVRKDGYFQCGDDCVTWCVGHIIKSAEPEAYNPAYAKWVKEDLPLRLFPVKYEPKPETAAQAKVVVNLVKQADLIVHAGDPDDEGQLLVDEVLIYAGNTKPVKRLLINDNTDAAVKKAIASIQDNSHFKGMFNRALARSVGDNIFGFSMTRAFTIEAKKNGYSGVLSVGRVQTPVLGLICSRWLENNNHTEQTYQTIQADFDKGDKAFTGRWKVSENAPQDDKKRLNDEAYAKRLTESFKGQQADISSAAVDEKESAPPLPFNLSDLQQFLNKRHKLSADDTLKITQALRDKYKCITYNRSDCSYLSEEQYQESPNVLDALKAVFPDVSGVDAGRKSRAFNSENVTAHTAIIPTTSAPNLSVLSKDEKTVYLAIAERYLIQFMPPKRWLEASAVLKIGAETFSSRAVKVTDKGFTAFYADDTEDEEEPVAEGKAADFDVLKSLRTGEQVTCLNASYQNNKTKPRPLFTEATLLNAMDNIADYVTTPHIKDLLKAKDKGKKKGQKGIGTQATRASFVPLLTRRGFIRKDGQKIIPTQAGLDFYHSLPKSVTEPDLTALWAEKQNDLENGELTVEAFINELYAETEKLISDADGAELKVNAASAQNTVNYPCPNCGASVINKEKLVACSKNCGFKLFFTVSQKTLTLKQVEALATTGKTAVIKGFVSKKTGKAFDAALVLKDKASGTLAFYFPKLTCPNCGGTVMSNGKRANCTKNCGFGIWLTVSGVTLTDAHIKALLEKGKTGIIKGFVSSKTGKSFDVPLQLTDKATGKLAFDFPKK</sequence>
<dbReference type="GO" id="GO:0046872">
    <property type="term" value="F:metal ion binding"/>
    <property type="evidence" value="ECO:0007669"/>
    <property type="project" value="UniProtKB-KW"/>
</dbReference>
<proteinExistence type="inferred from homology"/>
<dbReference type="InterPro" id="IPR025589">
    <property type="entry name" value="Toprim_C_rpt"/>
</dbReference>
<dbReference type="InterPro" id="IPR006171">
    <property type="entry name" value="TOPRIM_dom"/>
</dbReference>
<evidence type="ECO:0000259" key="12">
    <source>
        <dbReference type="PROSITE" id="PS52039"/>
    </source>
</evidence>
<evidence type="ECO:0000256" key="10">
    <source>
        <dbReference type="ARBA" id="ARBA00032235"/>
    </source>
</evidence>
<evidence type="ECO:0000256" key="2">
    <source>
        <dbReference type="ARBA" id="ARBA00009446"/>
    </source>
</evidence>
<dbReference type="NCBIfam" id="TIGR01056">
    <property type="entry name" value="topB"/>
    <property type="match status" value="1"/>
</dbReference>
<dbReference type="EMBL" id="KP726894">
    <property type="protein sequence ID" value="ALK43896.1"/>
    <property type="molecule type" value="Genomic_DNA"/>
</dbReference>
<dbReference type="AlphaFoldDB" id="A0A0P0KSW1"/>
<dbReference type="InterPro" id="IPR013824">
    <property type="entry name" value="Topo_IA_cen_sub1"/>
</dbReference>
<dbReference type="SMART" id="SM00437">
    <property type="entry name" value="TOP1Ac"/>
    <property type="match status" value="1"/>
</dbReference>
<organism evidence="13">
    <name type="scientific">Enterobacter cloacae</name>
    <dbReference type="NCBI Taxonomy" id="550"/>
    <lineage>
        <taxon>Bacteria</taxon>
        <taxon>Pseudomonadati</taxon>
        <taxon>Pseudomonadota</taxon>
        <taxon>Gammaproteobacteria</taxon>
        <taxon>Enterobacterales</taxon>
        <taxon>Enterobacteriaceae</taxon>
        <taxon>Enterobacter</taxon>
        <taxon>Enterobacter cloacae complex</taxon>
    </lineage>
</organism>
<dbReference type="InterPro" id="IPR023405">
    <property type="entry name" value="Topo_IA_core_domain"/>
</dbReference>
<reference evidence="13" key="1">
    <citation type="submission" date="2015-01" db="EMBL/GenBank/DDBJ databases">
        <authorList>
            <person name="Zhao X.J."/>
            <person name="Ma P."/>
        </authorList>
    </citation>
    <scope>NUCLEOTIDE SEQUENCE</scope>
    <source>
        <strain evidence="13">ECN49</strain>
        <plasmid evidence="13">pKPC-ECN49</plasmid>
    </source>
</reference>
<evidence type="ECO:0000256" key="7">
    <source>
        <dbReference type="ARBA" id="ARBA00023235"/>
    </source>
</evidence>
<dbReference type="Gene3D" id="3.40.50.140">
    <property type="match status" value="1"/>
</dbReference>
<keyword evidence="7 13" id="KW-0413">Isomerase</keyword>
<evidence type="ECO:0000256" key="6">
    <source>
        <dbReference type="ARBA" id="ARBA00023125"/>
    </source>
</evidence>
<dbReference type="GO" id="GO:0003677">
    <property type="term" value="F:DNA binding"/>
    <property type="evidence" value="ECO:0007669"/>
    <property type="project" value="UniProtKB-KW"/>
</dbReference>
<comment type="similarity">
    <text evidence="2">Belongs to the type IA topoisomerase family.</text>
</comment>
<dbReference type="EC" id="5.6.2.1" evidence="3"/>
<dbReference type="Gene3D" id="2.70.20.10">
    <property type="entry name" value="Topoisomerase I, domain 3"/>
    <property type="match status" value="1"/>
</dbReference>
<dbReference type="InterPro" id="IPR034144">
    <property type="entry name" value="TOPRIM_TopoIII"/>
</dbReference>
<dbReference type="NCBIfam" id="NF005829">
    <property type="entry name" value="PRK07726.1"/>
    <property type="match status" value="1"/>
</dbReference>
<dbReference type="InterPro" id="IPR013825">
    <property type="entry name" value="Topo_IA_cen_sub2"/>
</dbReference>
<dbReference type="SMART" id="SM00493">
    <property type="entry name" value="TOPRIM"/>
    <property type="match status" value="1"/>
</dbReference>
<protein>
    <recommendedName>
        <fullName evidence="3">DNA topoisomerase</fullName>
        <ecNumber evidence="3">5.6.2.1</ecNumber>
    </recommendedName>
    <alternativeName>
        <fullName evidence="11">Omega-protein</fullName>
    </alternativeName>
    <alternativeName>
        <fullName evidence="10">Relaxing enzyme</fullName>
    </alternativeName>
    <alternativeName>
        <fullName evidence="8">Swivelase</fullName>
    </alternativeName>
    <alternativeName>
        <fullName evidence="9">Untwisting enzyme</fullName>
    </alternativeName>
</protein>
<dbReference type="SUPFAM" id="SSF56712">
    <property type="entry name" value="Prokaryotic type I DNA topoisomerase"/>
    <property type="match status" value="1"/>
</dbReference>
<evidence type="ECO:0000256" key="4">
    <source>
        <dbReference type="ARBA" id="ARBA00022723"/>
    </source>
</evidence>
<dbReference type="GO" id="GO:0043597">
    <property type="term" value="C:cytoplasmic replication fork"/>
    <property type="evidence" value="ECO:0007669"/>
    <property type="project" value="TreeGrafter"/>
</dbReference>
<dbReference type="PANTHER" id="PTHR11390:SF21">
    <property type="entry name" value="DNA TOPOISOMERASE 3-ALPHA"/>
    <property type="match status" value="1"/>
</dbReference>
<dbReference type="Gene3D" id="1.10.290.10">
    <property type="entry name" value="Topoisomerase I, domain 4"/>
    <property type="match status" value="1"/>
</dbReference>
<evidence type="ECO:0000256" key="1">
    <source>
        <dbReference type="ARBA" id="ARBA00000213"/>
    </source>
</evidence>
<evidence type="ECO:0000256" key="3">
    <source>
        <dbReference type="ARBA" id="ARBA00012891"/>
    </source>
</evidence>
<dbReference type="Gene3D" id="1.10.460.10">
    <property type="entry name" value="Topoisomerase I, domain 2"/>
    <property type="match status" value="1"/>
</dbReference>
<dbReference type="InterPro" id="IPR003602">
    <property type="entry name" value="Topo_IA_DNA-bd_dom"/>
</dbReference>
<geneLocation type="plasmid" evidence="13">
    <name>pKPC-ECN49</name>
</geneLocation>
<keyword evidence="5" id="KW-0799">Topoisomerase</keyword>
<comment type="catalytic activity">
    <reaction evidence="1">
        <text>ATP-independent breakage of single-stranded DNA, followed by passage and rejoining.</text>
        <dbReference type="EC" id="5.6.2.1"/>
    </reaction>
</comment>
<dbReference type="Pfam" id="PF01751">
    <property type="entry name" value="Toprim"/>
    <property type="match status" value="1"/>
</dbReference>
<name>A0A0P0KSW1_ENTCL</name>
<dbReference type="GO" id="GO:0006265">
    <property type="term" value="P:DNA topological change"/>
    <property type="evidence" value="ECO:0007669"/>
    <property type="project" value="InterPro"/>
</dbReference>
<dbReference type="Pfam" id="PF13342">
    <property type="entry name" value="Toprim_Crpt"/>
    <property type="match status" value="2"/>
</dbReference>